<dbReference type="Gene3D" id="3.40.50.880">
    <property type="match status" value="1"/>
</dbReference>
<dbReference type="InterPro" id="IPR017926">
    <property type="entry name" value="GATASE"/>
</dbReference>
<keyword evidence="3" id="KW-1185">Reference proteome</keyword>
<dbReference type="CDD" id="cd01741">
    <property type="entry name" value="GATase1_1"/>
    <property type="match status" value="1"/>
</dbReference>
<dbReference type="PANTHER" id="PTHR42695:SF5">
    <property type="entry name" value="GLUTAMINE AMIDOTRANSFERASE YLR126C-RELATED"/>
    <property type="match status" value="1"/>
</dbReference>
<gene>
    <name evidence="2" type="ORF">SteCoe_14498</name>
</gene>
<reference evidence="2 3" key="1">
    <citation type="submission" date="2016-11" db="EMBL/GenBank/DDBJ databases">
        <title>The macronuclear genome of Stentor coeruleus: a giant cell with tiny introns.</title>
        <authorList>
            <person name="Slabodnick M."/>
            <person name="Ruby J.G."/>
            <person name="Reiff S.B."/>
            <person name="Swart E.C."/>
            <person name="Gosai S."/>
            <person name="Prabakaran S."/>
            <person name="Witkowska E."/>
            <person name="Larue G.E."/>
            <person name="Fisher S."/>
            <person name="Freeman R.M."/>
            <person name="Gunawardena J."/>
            <person name="Chu W."/>
            <person name="Stover N.A."/>
            <person name="Gregory B.D."/>
            <person name="Nowacki M."/>
            <person name="Derisi J."/>
            <person name="Roy S.W."/>
            <person name="Marshall W.F."/>
            <person name="Sood P."/>
        </authorList>
    </citation>
    <scope>NUCLEOTIDE SEQUENCE [LARGE SCALE GENOMIC DNA]</scope>
    <source>
        <strain evidence="2">WM001</strain>
    </source>
</reference>
<dbReference type="PANTHER" id="PTHR42695">
    <property type="entry name" value="GLUTAMINE AMIDOTRANSFERASE YLR126C-RELATED"/>
    <property type="match status" value="1"/>
</dbReference>
<organism evidence="2 3">
    <name type="scientific">Stentor coeruleus</name>
    <dbReference type="NCBI Taxonomy" id="5963"/>
    <lineage>
        <taxon>Eukaryota</taxon>
        <taxon>Sar</taxon>
        <taxon>Alveolata</taxon>
        <taxon>Ciliophora</taxon>
        <taxon>Postciliodesmatophora</taxon>
        <taxon>Heterotrichea</taxon>
        <taxon>Heterotrichida</taxon>
        <taxon>Stentoridae</taxon>
        <taxon>Stentor</taxon>
    </lineage>
</organism>
<evidence type="ECO:0000313" key="3">
    <source>
        <dbReference type="Proteomes" id="UP000187209"/>
    </source>
</evidence>
<dbReference type="OrthoDB" id="287637at2759"/>
<dbReference type="SUPFAM" id="SSF52317">
    <property type="entry name" value="Class I glutamine amidotransferase-like"/>
    <property type="match status" value="1"/>
</dbReference>
<dbReference type="AlphaFoldDB" id="A0A1R2C610"/>
<evidence type="ECO:0000259" key="1">
    <source>
        <dbReference type="Pfam" id="PF00117"/>
    </source>
</evidence>
<comment type="caution">
    <text evidence="2">The sequence shown here is derived from an EMBL/GenBank/DDBJ whole genome shotgun (WGS) entry which is preliminary data.</text>
</comment>
<name>A0A1R2C610_9CILI</name>
<dbReference type="Proteomes" id="UP000187209">
    <property type="component" value="Unassembled WGS sequence"/>
</dbReference>
<dbReference type="EMBL" id="MPUH01000270">
    <property type="protein sequence ID" value="OMJ84420.1"/>
    <property type="molecule type" value="Genomic_DNA"/>
</dbReference>
<protein>
    <recommendedName>
        <fullName evidence="1">Glutamine amidotransferase domain-containing protein</fullName>
    </recommendedName>
</protein>
<evidence type="ECO:0000313" key="2">
    <source>
        <dbReference type="EMBL" id="OMJ84420.1"/>
    </source>
</evidence>
<dbReference type="Pfam" id="PF00117">
    <property type="entry name" value="GATase"/>
    <property type="match status" value="1"/>
</dbReference>
<feature type="domain" description="Glutamine amidotransferase" evidence="1">
    <location>
        <begin position="178"/>
        <end position="316"/>
    </location>
</feature>
<dbReference type="InterPro" id="IPR044992">
    <property type="entry name" value="ChyE-like"/>
</dbReference>
<dbReference type="GO" id="GO:0005829">
    <property type="term" value="C:cytosol"/>
    <property type="evidence" value="ECO:0007669"/>
    <property type="project" value="TreeGrafter"/>
</dbReference>
<proteinExistence type="predicted"/>
<dbReference type="InterPro" id="IPR029062">
    <property type="entry name" value="Class_I_gatase-like"/>
</dbReference>
<accession>A0A1R2C610</accession>
<sequence length="367" mass="43004">MKVFPYRLNRGIMWIGKELSVRIEDEVVNWVFACAGCLWNEFYGGVGEDVLELCDREEFCKLLKHVAIHGFISKDTISIPLSDFFPEKFRYKIQNGILDYNLYQNRYTLAQEYNFIQRPLDSSGFSAYEEPDFLLFLLHDYKPWPGIEEALYSGFFKKGLEKWNFYYLPKNEYPTEKAFQSSKAIISNGAKYSANDAFPWISYFMQLIQRIHIEKSKRLIGICLTHQITGKALGGRIGRNPCGYYVHKIEDIRAINDIFHIIGIRNCVKFQESHGECVLDVPENCRVLYRSDTCDVEMMLIGDDILTVQFHPEYTVCFGRKLLAKWALERRIIDEERFEELLKNAQATDSYALIDFFNGFIRKIKNF</sequence>
<dbReference type="PROSITE" id="PS51273">
    <property type="entry name" value="GATASE_TYPE_1"/>
    <property type="match status" value="1"/>
</dbReference>